<name>A0A1H4Z5G1_9BRAD</name>
<evidence type="ECO:0000313" key="2">
    <source>
        <dbReference type="Proteomes" id="UP000198992"/>
    </source>
</evidence>
<gene>
    <name evidence="1" type="ORF">SAMN05444164_4238</name>
</gene>
<accession>A0A1H4Z5G1</accession>
<protein>
    <submittedName>
        <fullName evidence="1">Uncharacterized protein</fullName>
    </submittedName>
</protein>
<dbReference type="AlphaFoldDB" id="A0A1H4Z5G1"/>
<proteinExistence type="predicted"/>
<dbReference type="RefSeq" id="WP_143046764.1">
    <property type="nucleotide sequence ID" value="NZ_FNTH01000001.1"/>
</dbReference>
<evidence type="ECO:0000313" key="1">
    <source>
        <dbReference type="EMBL" id="SED25439.1"/>
    </source>
</evidence>
<organism evidence="1 2">
    <name type="scientific">Bradyrhizobium erythrophlei</name>
    <dbReference type="NCBI Taxonomy" id="1437360"/>
    <lineage>
        <taxon>Bacteria</taxon>
        <taxon>Pseudomonadati</taxon>
        <taxon>Pseudomonadota</taxon>
        <taxon>Alphaproteobacteria</taxon>
        <taxon>Hyphomicrobiales</taxon>
        <taxon>Nitrobacteraceae</taxon>
        <taxon>Bradyrhizobium</taxon>
    </lineage>
</organism>
<dbReference type="Proteomes" id="UP000198992">
    <property type="component" value="Unassembled WGS sequence"/>
</dbReference>
<reference evidence="1 2" key="1">
    <citation type="submission" date="2016-10" db="EMBL/GenBank/DDBJ databases">
        <authorList>
            <person name="de Groot N.N."/>
        </authorList>
    </citation>
    <scope>NUCLEOTIDE SEQUENCE [LARGE SCALE GENOMIC DNA]</scope>
    <source>
        <strain evidence="1 2">MT12</strain>
    </source>
</reference>
<sequence>MITKYSARQRRAFALEAHSKIGEGINDRALWEMQPDLQHGWASTSFNVIQSEHDDDSPRTLSDRLKTHDNVLAEISAIAGTAVNGFHAALETFELDEPHSAQFVGHELLETAVTRRSGADAEKALTVLNHSISKIENNGPPRTIVAQLIADRAKALLLISGENRSADFQTYEWEVRSAAHAFAQLGLPKKRTKVLKGLGSLERRMRIAQGPAQRLLDYGVA</sequence>
<dbReference type="EMBL" id="FNTH01000001">
    <property type="protein sequence ID" value="SED25439.1"/>
    <property type="molecule type" value="Genomic_DNA"/>
</dbReference>